<name>A0A4R2N090_9PAST</name>
<evidence type="ECO:0000259" key="4">
    <source>
        <dbReference type="PROSITE" id="PS50949"/>
    </source>
</evidence>
<dbReference type="InterPro" id="IPR036388">
    <property type="entry name" value="WH-like_DNA-bd_sf"/>
</dbReference>
<dbReference type="PROSITE" id="PS50949">
    <property type="entry name" value="HTH_GNTR"/>
    <property type="match status" value="1"/>
</dbReference>
<dbReference type="GO" id="GO:0003700">
    <property type="term" value="F:DNA-binding transcription factor activity"/>
    <property type="evidence" value="ECO:0007669"/>
    <property type="project" value="InterPro"/>
</dbReference>
<accession>A0A4R2N090</accession>
<reference evidence="5 6" key="1">
    <citation type="submission" date="2019-03" db="EMBL/GenBank/DDBJ databases">
        <title>Genomic Encyclopedia of Type Strains, Phase IV (KMG-IV): sequencing the most valuable type-strain genomes for metagenomic binning, comparative biology and taxonomic classification.</title>
        <authorList>
            <person name="Goeker M."/>
        </authorList>
    </citation>
    <scope>NUCLEOTIDE SEQUENCE [LARGE SCALE GENOMIC DNA]</scope>
    <source>
        <strain evidence="5 6">DSM 28231</strain>
    </source>
</reference>
<dbReference type="InterPro" id="IPR008920">
    <property type="entry name" value="TF_FadR/GntR_C"/>
</dbReference>
<dbReference type="Gene3D" id="1.10.10.10">
    <property type="entry name" value="Winged helix-like DNA-binding domain superfamily/Winged helix DNA-binding domain"/>
    <property type="match status" value="1"/>
</dbReference>
<dbReference type="CDD" id="cd07377">
    <property type="entry name" value="WHTH_GntR"/>
    <property type="match status" value="1"/>
</dbReference>
<dbReference type="RefSeq" id="WP_132023427.1">
    <property type="nucleotide sequence ID" value="NZ_CP016605.1"/>
</dbReference>
<sequence>MEKLTKKEASLALQEKIKDLIISRKMKPGDLMPTESELIDLLGVGRSSLRESIKSLEALHILDIHHGIGTFVGTSSLVPMIRGLTFYAQLHLQDSLKPILDILDVREILQYGFAPIAVQKISIDEVKELQRLVRLMEKKASEGLFSIQEEYEIHLLMYQPVENHLLSQYLDAFFQIYQKLDSELPKIQVSPTMLAMQYRELVDAVEEKNLERVQRAILYYFQTIRQSLTKGK</sequence>
<dbReference type="PANTHER" id="PTHR43537">
    <property type="entry name" value="TRANSCRIPTIONAL REGULATOR, GNTR FAMILY"/>
    <property type="match status" value="1"/>
</dbReference>
<comment type="caution">
    <text evidence="5">The sequence shown here is derived from an EMBL/GenBank/DDBJ whole genome shotgun (WGS) entry which is preliminary data.</text>
</comment>
<dbReference type="Proteomes" id="UP000294841">
    <property type="component" value="Unassembled WGS sequence"/>
</dbReference>
<dbReference type="Pfam" id="PF07729">
    <property type="entry name" value="FCD"/>
    <property type="match status" value="1"/>
</dbReference>
<dbReference type="Gene3D" id="1.20.120.530">
    <property type="entry name" value="GntR ligand-binding domain-like"/>
    <property type="match status" value="1"/>
</dbReference>
<proteinExistence type="predicted"/>
<dbReference type="AlphaFoldDB" id="A0A4R2N090"/>
<evidence type="ECO:0000256" key="1">
    <source>
        <dbReference type="ARBA" id="ARBA00023015"/>
    </source>
</evidence>
<evidence type="ECO:0000256" key="3">
    <source>
        <dbReference type="ARBA" id="ARBA00023163"/>
    </source>
</evidence>
<dbReference type="EMBL" id="SLXI01000003">
    <property type="protein sequence ID" value="TCP12811.1"/>
    <property type="molecule type" value="Genomic_DNA"/>
</dbReference>
<evidence type="ECO:0000256" key="2">
    <source>
        <dbReference type="ARBA" id="ARBA00023125"/>
    </source>
</evidence>
<keyword evidence="1" id="KW-0805">Transcription regulation</keyword>
<keyword evidence="2" id="KW-0238">DNA-binding</keyword>
<dbReference type="PANTHER" id="PTHR43537:SF5">
    <property type="entry name" value="UXU OPERON TRANSCRIPTIONAL REGULATOR"/>
    <property type="match status" value="1"/>
</dbReference>
<gene>
    <name evidence="5" type="ORF">EV697_103116</name>
</gene>
<dbReference type="SUPFAM" id="SSF48008">
    <property type="entry name" value="GntR ligand-binding domain-like"/>
    <property type="match status" value="1"/>
</dbReference>
<dbReference type="SUPFAM" id="SSF46785">
    <property type="entry name" value="Winged helix' DNA-binding domain"/>
    <property type="match status" value="1"/>
</dbReference>
<dbReference type="SMART" id="SM00345">
    <property type="entry name" value="HTH_GNTR"/>
    <property type="match status" value="1"/>
</dbReference>
<dbReference type="InterPro" id="IPR000524">
    <property type="entry name" value="Tscrpt_reg_HTH_GntR"/>
</dbReference>
<dbReference type="InterPro" id="IPR036390">
    <property type="entry name" value="WH_DNA-bd_sf"/>
</dbReference>
<evidence type="ECO:0000313" key="5">
    <source>
        <dbReference type="EMBL" id="TCP12811.1"/>
    </source>
</evidence>
<organism evidence="5 6">
    <name type="scientific">Bisgaardia hudsonensis</name>
    <dbReference type="NCBI Taxonomy" id="109472"/>
    <lineage>
        <taxon>Bacteria</taxon>
        <taxon>Pseudomonadati</taxon>
        <taxon>Pseudomonadota</taxon>
        <taxon>Gammaproteobacteria</taxon>
        <taxon>Pasteurellales</taxon>
        <taxon>Pasteurellaceae</taxon>
        <taxon>Bisgaardia</taxon>
    </lineage>
</organism>
<dbReference type="OrthoDB" id="5450856at2"/>
<keyword evidence="3" id="KW-0804">Transcription</keyword>
<evidence type="ECO:0000313" key="6">
    <source>
        <dbReference type="Proteomes" id="UP000294841"/>
    </source>
</evidence>
<dbReference type="Pfam" id="PF00392">
    <property type="entry name" value="GntR"/>
    <property type="match status" value="1"/>
</dbReference>
<dbReference type="SMART" id="SM00895">
    <property type="entry name" value="FCD"/>
    <property type="match status" value="1"/>
</dbReference>
<keyword evidence="6" id="KW-1185">Reference proteome</keyword>
<dbReference type="GO" id="GO:0003677">
    <property type="term" value="F:DNA binding"/>
    <property type="evidence" value="ECO:0007669"/>
    <property type="project" value="UniProtKB-KW"/>
</dbReference>
<feature type="domain" description="HTH gntR-type" evidence="4">
    <location>
        <begin position="7"/>
        <end position="75"/>
    </location>
</feature>
<protein>
    <submittedName>
        <fullName evidence="5">GntR family transcriptional regulator</fullName>
    </submittedName>
</protein>
<dbReference type="InterPro" id="IPR011711">
    <property type="entry name" value="GntR_C"/>
</dbReference>